<dbReference type="EC" id="2.1.1.6" evidence="1"/>
<dbReference type="PANTHER" id="PTHR43836:SF2">
    <property type="entry name" value="CATECHOL O-METHYLTRANSFERASE 1-RELATED"/>
    <property type="match status" value="1"/>
</dbReference>
<keyword evidence="2" id="KW-0489">Methyltransferase</keyword>
<evidence type="ECO:0000256" key="1">
    <source>
        <dbReference type="ARBA" id="ARBA00012880"/>
    </source>
</evidence>
<dbReference type="InterPro" id="IPR002935">
    <property type="entry name" value="SAM_O-MeTrfase"/>
</dbReference>
<evidence type="ECO:0000256" key="3">
    <source>
        <dbReference type="ARBA" id="ARBA00022679"/>
    </source>
</evidence>
<proteinExistence type="inferred from homology"/>
<keyword evidence="4" id="KW-0949">S-adenosyl-L-methionine</keyword>
<evidence type="ECO:0000256" key="2">
    <source>
        <dbReference type="ARBA" id="ARBA00022603"/>
    </source>
</evidence>
<dbReference type="Gene3D" id="3.40.50.150">
    <property type="entry name" value="Vaccinia Virus protein VP39"/>
    <property type="match status" value="1"/>
</dbReference>
<evidence type="ECO:0000313" key="7">
    <source>
        <dbReference type="EMBL" id="KAK3055621.1"/>
    </source>
</evidence>
<comment type="similarity">
    <text evidence="6">Belongs to the class I-like SAM-binding methyltransferase superfamily. Cation-dependent O-methyltransferase family.</text>
</comment>
<evidence type="ECO:0000256" key="6">
    <source>
        <dbReference type="ARBA" id="ARBA00023453"/>
    </source>
</evidence>
<evidence type="ECO:0000256" key="4">
    <source>
        <dbReference type="ARBA" id="ARBA00022691"/>
    </source>
</evidence>
<organism evidence="7 8">
    <name type="scientific">Extremus antarcticus</name>
    <dbReference type="NCBI Taxonomy" id="702011"/>
    <lineage>
        <taxon>Eukaryota</taxon>
        <taxon>Fungi</taxon>
        <taxon>Dikarya</taxon>
        <taxon>Ascomycota</taxon>
        <taxon>Pezizomycotina</taxon>
        <taxon>Dothideomycetes</taxon>
        <taxon>Dothideomycetidae</taxon>
        <taxon>Mycosphaerellales</taxon>
        <taxon>Extremaceae</taxon>
        <taxon>Extremus</taxon>
    </lineage>
</organism>
<gene>
    <name evidence="7" type="ORF">LTR09_003542</name>
</gene>
<dbReference type="GO" id="GO:0032259">
    <property type="term" value="P:methylation"/>
    <property type="evidence" value="ECO:0007669"/>
    <property type="project" value="UniProtKB-KW"/>
</dbReference>
<protein>
    <recommendedName>
        <fullName evidence="1">catechol O-methyltransferase</fullName>
        <ecNumber evidence="1">2.1.1.6</ecNumber>
    </recommendedName>
</protein>
<dbReference type="GO" id="GO:0008171">
    <property type="term" value="F:O-methyltransferase activity"/>
    <property type="evidence" value="ECO:0007669"/>
    <property type="project" value="InterPro"/>
</dbReference>
<keyword evidence="3" id="KW-0808">Transferase</keyword>
<dbReference type="PROSITE" id="PS51682">
    <property type="entry name" value="SAM_OMT_I"/>
    <property type="match status" value="1"/>
</dbReference>
<dbReference type="SUPFAM" id="SSF53335">
    <property type="entry name" value="S-adenosyl-L-methionine-dependent methyltransferases"/>
    <property type="match status" value="1"/>
</dbReference>
<comment type="caution">
    <text evidence="7">The sequence shown here is derived from an EMBL/GenBank/DDBJ whole genome shotgun (WGS) entry which is preliminary data.</text>
</comment>
<evidence type="ECO:0000256" key="5">
    <source>
        <dbReference type="ARBA" id="ARBA00022939"/>
    </source>
</evidence>
<dbReference type="Pfam" id="PF01596">
    <property type="entry name" value="Methyltransf_3"/>
    <property type="match status" value="1"/>
</dbReference>
<dbReference type="AlphaFoldDB" id="A0AAJ0DK31"/>
<keyword evidence="5" id="KW-0128">Catecholamine metabolism</keyword>
<dbReference type="PANTHER" id="PTHR43836">
    <property type="entry name" value="CATECHOL O-METHYLTRANSFERASE 1-RELATED"/>
    <property type="match status" value="1"/>
</dbReference>
<dbReference type="GO" id="GO:0006584">
    <property type="term" value="P:catecholamine metabolic process"/>
    <property type="evidence" value="ECO:0007669"/>
    <property type="project" value="UniProtKB-KW"/>
</dbReference>
<dbReference type="EMBL" id="JAWDJX010000008">
    <property type="protein sequence ID" value="KAK3055621.1"/>
    <property type="molecule type" value="Genomic_DNA"/>
</dbReference>
<dbReference type="Proteomes" id="UP001271007">
    <property type="component" value="Unassembled WGS sequence"/>
</dbReference>
<evidence type="ECO:0000313" key="8">
    <source>
        <dbReference type="Proteomes" id="UP001271007"/>
    </source>
</evidence>
<dbReference type="InterPro" id="IPR029063">
    <property type="entry name" value="SAM-dependent_MTases_sf"/>
</dbReference>
<accession>A0AAJ0DK31</accession>
<sequence>MSTNNDQAKAAWLAKVEQYPSLKKFVEAGDGYVSVCQSIASLYFKSHSRVSSHDGREQNLLSFIKAHPNFETMQGNPTLVLQAMDEFAYQHDFLINIGEHKGKIVTDLIAKVKPKVLVELGGYVGYSAILKLPPLRTSIYIWSLEFDANFAAIASELIKLAGLSDIVSVVVGSADESLRKLKADSKLSSIDFLFLDHVEDLCEQDFKVAVDELKLLKTGAVIVADNVKVPGAPEYRKYVRSREDLRSEAVKGLIMPGELEDELEITYVLWA</sequence>
<keyword evidence="8" id="KW-1185">Reference proteome</keyword>
<reference evidence="7" key="1">
    <citation type="submission" date="2023-04" db="EMBL/GenBank/DDBJ databases">
        <title>Black Yeasts Isolated from many extreme environments.</title>
        <authorList>
            <person name="Coleine C."/>
            <person name="Stajich J.E."/>
            <person name="Selbmann L."/>
        </authorList>
    </citation>
    <scope>NUCLEOTIDE SEQUENCE</scope>
    <source>
        <strain evidence="7">CCFEE 5312</strain>
    </source>
</reference>
<name>A0AAJ0DK31_9PEZI</name>